<dbReference type="EMBL" id="JBCGBO010000024">
    <property type="protein sequence ID" value="KAK9182762.1"/>
    <property type="molecule type" value="Genomic_DNA"/>
</dbReference>
<evidence type="ECO:0000313" key="2">
    <source>
        <dbReference type="Proteomes" id="UP001428341"/>
    </source>
</evidence>
<dbReference type="Proteomes" id="UP001428341">
    <property type="component" value="Unassembled WGS sequence"/>
</dbReference>
<comment type="caution">
    <text evidence="1">The sequence shown here is derived from an EMBL/GenBank/DDBJ whole genome shotgun (WGS) entry which is preliminary data.</text>
</comment>
<accession>A0AAP0LRH1</accession>
<reference evidence="1 2" key="1">
    <citation type="submission" date="2024-05" db="EMBL/GenBank/DDBJ databases">
        <title>Haplotype-resolved chromosome-level genome assembly of Huyou (Citrus changshanensis).</title>
        <authorList>
            <person name="Miao C."/>
            <person name="Chen W."/>
            <person name="Wu Y."/>
            <person name="Wang L."/>
            <person name="Zhao S."/>
            <person name="Grierson D."/>
            <person name="Xu C."/>
            <person name="Chen K."/>
        </authorList>
    </citation>
    <scope>NUCLEOTIDE SEQUENCE [LARGE SCALE GENOMIC DNA]</scope>
    <source>
        <strain evidence="1">01-14</strain>
        <tissue evidence="1">Leaf</tissue>
    </source>
</reference>
<gene>
    <name evidence="1" type="ORF">WN944_025908</name>
</gene>
<organism evidence="1 2">
    <name type="scientific">Citrus x changshan-huyou</name>
    <dbReference type="NCBI Taxonomy" id="2935761"/>
    <lineage>
        <taxon>Eukaryota</taxon>
        <taxon>Viridiplantae</taxon>
        <taxon>Streptophyta</taxon>
        <taxon>Embryophyta</taxon>
        <taxon>Tracheophyta</taxon>
        <taxon>Spermatophyta</taxon>
        <taxon>Magnoliopsida</taxon>
        <taxon>eudicotyledons</taxon>
        <taxon>Gunneridae</taxon>
        <taxon>Pentapetalae</taxon>
        <taxon>rosids</taxon>
        <taxon>malvids</taxon>
        <taxon>Sapindales</taxon>
        <taxon>Rutaceae</taxon>
        <taxon>Aurantioideae</taxon>
        <taxon>Citrus</taxon>
    </lineage>
</organism>
<evidence type="ECO:0000313" key="1">
    <source>
        <dbReference type="EMBL" id="KAK9182762.1"/>
    </source>
</evidence>
<name>A0AAP0LRH1_9ROSI</name>
<proteinExistence type="predicted"/>
<keyword evidence="2" id="KW-1185">Reference proteome</keyword>
<dbReference type="AlphaFoldDB" id="A0AAP0LRH1"/>
<sequence>MRSNILENSELFSVNLNLKSSMRKNARDKEIFIVQIKEDSEGHFVKKAEIRTATVMVEKLNKIIAVSTAPKKAADKAA</sequence>
<protein>
    <submittedName>
        <fullName evidence="1">Uncharacterized protein</fullName>
    </submittedName>
</protein>